<proteinExistence type="predicted"/>
<feature type="transmembrane region" description="Helical" evidence="1">
    <location>
        <begin position="44"/>
        <end position="62"/>
    </location>
</feature>
<reference evidence="2 3" key="1">
    <citation type="submission" date="2023-09" db="EMBL/GenBank/DDBJ databases">
        <authorList>
            <person name="Qi X."/>
        </authorList>
    </citation>
    <scope>NUCLEOTIDE SEQUENCE [LARGE SCALE GENOMIC DNA]</scope>
    <source>
        <strain evidence="2 3">S1-1</strain>
    </source>
</reference>
<evidence type="ECO:0000256" key="1">
    <source>
        <dbReference type="SAM" id="Phobius"/>
    </source>
</evidence>
<accession>A0ABZ0GL00</accession>
<dbReference type="EMBL" id="CP136600">
    <property type="protein sequence ID" value="WOH36400.1"/>
    <property type="molecule type" value="Genomic_DNA"/>
</dbReference>
<keyword evidence="3" id="KW-1185">Reference proteome</keyword>
<feature type="transmembrane region" description="Helical" evidence="1">
    <location>
        <begin position="21"/>
        <end position="38"/>
    </location>
</feature>
<evidence type="ECO:0000313" key="3">
    <source>
        <dbReference type="Proteomes" id="UP001301442"/>
    </source>
</evidence>
<keyword evidence="1" id="KW-1133">Transmembrane helix</keyword>
<organism evidence="2 3">
    <name type="scientific">Thalassotalea fonticola</name>
    <dbReference type="NCBI Taxonomy" id="3065649"/>
    <lineage>
        <taxon>Bacteria</taxon>
        <taxon>Pseudomonadati</taxon>
        <taxon>Pseudomonadota</taxon>
        <taxon>Gammaproteobacteria</taxon>
        <taxon>Alteromonadales</taxon>
        <taxon>Colwelliaceae</taxon>
        <taxon>Thalassotalea</taxon>
    </lineage>
</organism>
<name>A0ABZ0GL00_9GAMM</name>
<evidence type="ECO:0000313" key="2">
    <source>
        <dbReference type="EMBL" id="WOH36400.1"/>
    </source>
</evidence>
<keyword evidence="1" id="KW-0812">Transmembrane</keyword>
<keyword evidence="1" id="KW-0472">Membrane</keyword>
<dbReference type="Proteomes" id="UP001301442">
    <property type="component" value="Chromosome"/>
</dbReference>
<sequence>MKLEQVDVSEEFKIIETKFFKTMRTAALIALTIFPVYWLDVSFINPWAGPIIAAILYNIWGYRYYRCPNCNSIITPAFTRRGFAIKPKKCIDCNATFRKQ</sequence>
<protein>
    <submittedName>
        <fullName evidence="2">Uncharacterized protein</fullName>
    </submittedName>
</protein>
<dbReference type="RefSeq" id="WP_348395213.1">
    <property type="nucleotide sequence ID" value="NZ_CP136600.1"/>
</dbReference>
<gene>
    <name evidence="2" type="ORF">RI844_13585</name>
</gene>